<keyword evidence="2" id="KW-1185">Reference proteome</keyword>
<comment type="caution">
    <text evidence="1">The sequence shown here is derived from an EMBL/GenBank/DDBJ whole genome shotgun (WGS) entry which is preliminary data.</text>
</comment>
<accession>A0A9Q3KEP3</accession>
<organism evidence="1 2">
    <name type="scientific">Austropuccinia psidii MF-1</name>
    <dbReference type="NCBI Taxonomy" id="1389203"/>
    <lineage>
        <taxon>Eukaryota</taxon>
        <taxon>Fungi</taxon>
        <taxon>Dikarya</taxon>
        <taxon>Basidiomycota</taxon>
        <taxon>Pucciniomycotina</taxon>
        <taxon>Pucciniomycetes</taxon>
        <taxon>Pucciniales</taxon>
        <taxon>Sphaerophragmiaceae</taxon>
        <taxon>Austropuccinia</taxon>
    </lineage>
</organism>
<dbReference type="OrthoDB" id="3064439at2759"/>
<name>A0A9Q3KEP3_9BASI</name>
<protein>
    <submittedName>
        <fullName evidence="1">Uncharacterized protein</fullName>
    </submittedName>
</protein>
<dbReference type="EMBL" id="AVOT02101600">
    <property type="protein sequence ID" value="MBW0577885.1"/>
    <property type="molecule type" value="Genomic_DNA"/>
</dbReference>
<evidence type="ECO:0000313" key="2">
    <source>
        <dbReference type="Proteomes" id="UP000765509"/>
    </source>
</evidence>
<proteinExistence type="predicted"/>
<evidence type="ECO:0000313" key="1">
    <source>
        <dbReference type="EMBL" id="MBW0577885.1"/>
    </source>
</evidence>
<gene>
    <name evidence="1" type="ORF">O181_117600</name>
</gene>
<reference evidence="1" key="1">
    <citation type="submission" date="2021-03" db="EMBL/GenBank/DDBJ databases">
        <title>Draft genome sequence of rust myrtle Austropuccinia psidii MF-1, a brazilian biotype.</title>
        <authorList>
            <person name="Quecine M.C."/>
            <person name="Pachon D.M.R."/>
            <person name="Bonatelli M.L."/>
            <person name="Correr F.H."/>
            <person name="Franceschini L.M."/>
            <person name="Leite T.F."/>
            <person name="Margarido G.R.A."/>
            <person name="Almeida C.A."/>
            <person name="Ferrarezi J.A."/>
            <person name="Labate C.A."/>
        </authorList>
    </citation>
    <scope>NUCLEOTIDE SEQUENCE</scope>
    <source>
        <strain evidence="1">MF-1</strain>
    </source>
</reference>
<sequence length="182" mass="21337">MLDKARNHALRCMEDSFAYAKDKWNKSNATPDFKVAYLALVSMTNINNIKGCNDFKDSSAGHFFIKPLHSENAVEVELSEELSNKHPIFPLSLIKSYKSSDAEKFPLRNKCPQYIPSVELYGVKRITNVLKERKLRTKKVKEYLFRYSDPACEDEWLEEKEIPESNKLFRRFRHTRNNNITK</sequence>
<dbReference type="AlphaFoldDB" id="A0A9Q3KEP3"/>
<dbReference type="Proteomes" id="UP000765509">
    <property type="component" value="Unassembled WGS sequence"/>
</dbReference>